<evidence type="ECO:0000256" key="5">
    <source>
        <dbReference type="ARBA" id="ARBA00022737"/>
    </source>
</evidence>
<dbReference type="Pfam" id="PF00153">
    <property type="entry name" value="Mito_carr"/>
    <property type="match status" value="3"/>
</dbReference>
<keyword evidence="8" id="KW-0496">Mitochondrion</keyword>
<dbReference type="AlphaFoldDB" id="A0A196S7V8"/>
<evidence type="ECO:0000256" key="8">
    <source>
        <dbReference type="ARBA" id="ARBA00023128"/>
    </source>
</evidence>
<proteinExistence type="inferred from homology"/>
<keyword evidence="6" id="KW-0999">Mitochondrion inner membrane</keyword>
<dbReference type="InterPro" id="IPR045315">
    <property type="entry name" value="Mtm1-like"/>
</dbReference>
<comment type="subcellular location">
    <subcellularLocation>
        <location evidence="1">Mitochondrion inner membrane</location>
        <topology evidence="1">Multi-pass membrane protein</topology>
    </subcellularLocation>
</comment>
<evidence type="ECO:0000256" key="2">
    <source>
        <dbReference type="ARBA" id="ARBA00006375"/>
    </source>
</evidence>
<protein>
    <submittedName>
        <fullName evidence="13">Mitochondrial carrier</fullName>
    </submittedName>
</protein>
<name>A0A196S7V8_BLAHN</name>
<evidence type="ECO:0000313" key="13">
    <source>
        <dbReference type="EMBL" id="OAO13125.1"/>
    </source>
</evidence>
<dbReference type="PROSITE" id="PS50920">
    <property type="entry name" value="SOLCAR"/>
    <property type="match status" value="3"/>
</dbReference>
<organism evidence="13 14">
    <name type="scientific">Blastocystis sp. subtype 1 (strain ATCC 50177 / NandII)</name>
    <dbReference type="NCBI Taxonomy" id="478820"/>
    <lineage>
        <taxon>Eukaryota</taxon>
        <taxon>Sar</taxon>
        <taxon>Stramenopiles</taxon>
        <taxon>Bigyra</taxon>
        <taxon>Opalozoa</taxon>
        <taxon>Opalinata</taxon>
        <taxon>Blastocystidae</taxon>
        <taxon>Blastocystis</taxon>
    </lineage>
</organism>
<evidence type="ECO:0000313" key="14">
    <source>
        <dbReference type="Proteomes" id="UP000078348"/>
    </source>
</evidence>
<dbReference type="GO" id="GO:1990542">
    <property type="term" value="P:mitochondrial transmembrane transport"/>
    <property type="evidence" value="ECO:0007669"/>
    <property type="project" value="InterPro"/>
</dbReference>
<comment type="caution">
    <text evidence="13">The sequence shown here is derived from an EMBL/GenBank/DDBJ whole genome shotgun (WGS) entry which is preliminary data.</text>
</comment>
<dbReference type="SUPFAM" id="SSF103506">
    <property type="entry name" value="Mitochondrial carrier"/>
    <property type="match status" value="1"/>
</dbReference>
<evidence type="ECO:0000256" key="7">
    <source>
        <dbReference type="ARBA" id="ARBA00022989"/>
    </source>
</evidence>
<evidence type="ECO:0000256" key="4">
    <source>
        <dbReference type="ARBA" id="ARBA00022692"/>
    </source>
</evidence>
<keyword evidence="9 10" id="KW-0472">Membrane</keyword>
<dbReference type="PANTHER" id="PTHR45760:SF2">
    <property type="entry name" value="FI19922P1-RELATED"/>
    <property type="match status" value="1"/>
</dbReference>
<keyword evidence="14" id="KW-1185">Reference proteome</keyword>
<feature type="transmembrane region" description="Helical" evidence="12">
    <location>
        <begin position="66"/>
        <end position="86"/>
    </location>
</feature>
<evidence type="ECO:0000256" key="12">
    <source>
        <dbReference type="SAM" id="Phobius"/>
    </source>
</evidence>
<evidence type="ECO:0000256" key="1">
    <source>
        <dbReference type="ARBA" id="ARBA00004448"/>
    </source>
</evidence>
<dbReference type="OrthoDB" id="1924968at2759"/>
<keyword evidence="7 12" id="KW-1133">Transmembrane helix</keyword>
<keyword evidence="4 10" id="KW-0812">Transmembrane</keyword>
<dbReference type="PANTHER" id="PTHR45760">
    <property type="entry name" value="FI19922P1-RELATED"/>
    <property type="match status" value="1"/>
</dbReference>
<dbReference type="EMBL" id="LXWW01000460">
    <property type="protein sequence ID" value="OAO13125.1"/>
    <property type="molecule type" value="Genomic_DNA"/>
</dbReference>
<dbReference type="Gene3D" id="1.50.40.10">
    <property type="entry name" value="Mitochondrial carrier domain"/>
    <property type="match status" value="1"/>
</dbReference>
<evidence type="ECO:0000256" key="3">
    <source>
        <dbReference type="ARBA" id="ARBA00022448"/>
    </source>
</evidence>
<dbReference type="InterPro" id="IPR018108">
    <property type="entry name" value="MCP_transmembrane"/>
</dbReference>
<keyword evidence="5" id="KW-0677">Repeat</keyword>
<feature type="transmembrane region" description="Helical" evidence="12">
    <location>
        <begin position="106"/>
        <end position="126"/>
    </location>
</feature>
<keyword evidence="3 11" id="KW-0813">Transport</keyword>
<feature type="repeat" description="Solcar" evidence="10">
    <location>
        <begin position="106"/>
        <end position="191"/>
    </location>
</feature>
<evidence type="ECO:0000256" key="10">
    <source>
        <dbReference type="PROSITE-ProRule" id="PRU00282"/>
    </source>
</evidence>
<reference evidence="13 14" key="1">
    <citation type="submission" date="2016-05" db="EMBL/GenBank/DDBJ databases">
        <title>Nuclear genome of Blastocystis sp. subtype 1 NandII.</title>
        <authorList>
            <person name="Gentekaki E."/>
            <person name="Curtis B."/>
            <person name="Stairs C."/>
            <person name="Eme L."/>
            <person name="Herman E."/>
            <person name="Klimes V."/>
            <person name="Arias M.C."/>
            <person name="Elias M."/>
            <person name="Hilliou F."/>
            <person name="Klute M."/>
            <person name="Malik S.-B."/>
            <person name="Pightling A."/>
            <person name="Rachubinski R."/>
            <person name="Salas D."/>
            <person name="Schlacht A."/>
            <person name="Suga H."/>
            <person name="Archibald J."/>
            <person name="Ball S.G."/>
            <person name="Clark G."/>
            <person name="Dacks J."/>
            <person name="Van Der Giezen M."/>
            <person name="Tsaousis A."/>
            <person name="Roger A."/>
        </authorList>
    </citation>
    <scope>NUCLEOTIDE SEQUENCE [LARGE SCALE GENOMIC DNA]</scope>
    <source>
        <strain evidence="14">ATCC 50177 / NandII</strain>
    </source>
</reference>
<feature type="repeat" description="Solcar" evidence="10">
    <location>
        <begin position="7"/>
        <end position="95"/>
    </location>
</feature>
<evidence type="ECO:0000256" key="9">
    <source>
        <dbReference type="ARBA" id="ARBA00023136"/>
    </source>
</evidence>
<dbReference type="STRING" id="478820.A0A196S7V8"/>
<accession>A0A196S7V8</accession>
<dbReference type="Proteomes" id="UP000078348">
    <property type="component" value="Unassembled WGS sequence"/>
</dbReference>
<comment type="similarity">
    <text evidence="2 11">Belongs to the mitochondrial carrier (TC 2.A.29) family.</text>
</comment>
<dbReference type="InterPro" id="IPR023395">
    <property type="entry name" value="MCP_dom_sf"/>
</dbReference>
<dbReference type="GO" id="GO:0005743">
    <property type="term" value="C:mitochondrial inner membrane"/>
    <property type="evidence" value="ECO:0007669"/>
    <property type="project" value="UniProtKB-SubCell"/>
</dbReference>
<sequence>MSVRKAPSAKYSAASSACASTITQLVMVPCETIKVQLQIFQKVKVKGESPLANSLRFIYRNEGILGFWRGYFVSLSCSIPSCAIYYSSFETLRRMAYAKSASHPKLTPFIPAITSSLAQLLTCLVMSPVDRFRTQYWAARGKKVSELLHETAAQVQREGVQTLYHGLKPLLIRDIAFSSIYWSIYEQLRTSAQSLGLSPVLQNLIAGSVGGMATTAVITPFDVVKTRQQVLETRESIWCTLKMIASQEGVRGLFRGMTPRVIQTAPTMSIMMIVYDGINRFILHKQGHVDVSL</sequence>
<evidence type="ECO:0000256" key="6">
    <source>
        <dbReference type="ARBA" id="ARBA00022792"/>
    </source>
</evidence>
<feature type="repeat" description="Solcar" evidence="10">
    <location>
        <begin position="198"/>
        <end position="281"/>
    </location>
</feature>
<gene>
    <name evidence="13" type="ORF">AV274_5208</name>
</gene>
<evidence type="ECO:0000256" key="11">
    <source>
        <dbReference type="RuleBase" id="RU000488"/>
    </source>
</evidence>